<reference evidence="5 6" key="1">
    <citation type="submission" date="2016-07" db="EMBL/GenBank/DDBJ databases">
        <title>Draft genome sequence of Prauserella sp. YIM 121212, isolated from alkaline soil.</title>
        <authorList>
            <person name="Ruckert C."/>
            <person name="Albersmeier A."/>
            <person name="Jiang C.-L."/>
            <person name="Jiang Y."/>
            <person name="Kalinowski J."/>
            <person name="Schneider O."/>
            <person name="Winkler A."/>
            <person name="Zotchev S.B."/>
        </authorList>
    </citation>
    <scope>NUCLEOTIDE SEQUENCE [LARGE SCALE GENOMIC DNA]</scope>
    <source>
        <strain evidence="5 6">YIM 121212</strain>
    </source>
</reference>
<dbReference type="Pfam" id="PF01638">
    <property type="entry name" value="HxlR"/>
    <property type="match status" value="1"/>
</dbReference>
<dbReference type="InterPro" id="IPR036390">
    <property type="entry name" value="WH_DNA-bd_sf"/>
</dbReference>
<dbReference type="AlphaFoldDB" id="A0A318LM32"/>
<dbReference type="Gene3D" id="1.10.10.10">
    <property type="entry name" value="Winged helix-like DNA-binding domain superfamily/Winged helix DNA-binding domain"/>
    <property type="match status" value="1"/>
</dbReference>
<gene>
    <name evidence="5" type="ORF">BA062_26205</name>
</gene>
<dbReference type="SUPFAM" id="SSF46785">
    <property type="entry name" value="Winged helix' DNA-binding domain"/>
    <property type="match status" value="1"/>
</dbReference>
<dbReference type="InterPro" id="IPR002577">
    <property type="entry name" value="HTH_HxlR"/>
</dbReference>
<evidence type="ECO:0000259" key="4">
    <source>
        <dbReference type="PROSITE" id="PS51118"/>
    </source>
</evidence>
<sequence>MGAYMVTGDARYLARSRDLRHVLNGEWITHILVALNAGPLHYNELHAAIQEMTTFDPWTGLVRKIQSRALGRTLRRMETAGLVDRVEERTFPRSVVYSLTPAGADLLVRARPLIDWAEENLDLIERLQKAPDDGDQPQDDEDQPD</sequence>
<evidence type="ECO:0000313" key="5">
    <source>
        <dbReference type="EMBL" id="PXY25632.1"/>
    </source>
</evidence>
<feature type="domain" description="HTH hxlR-type" evidence="4">
    <location>
        <begin position="14"/>
        <end position="125"/>
    </location>
</feature>
<keyword evidence="1" id="KW-0805">Transcription regulation</keyword>
<keyword evidence="2" id="KW-0238">DNA-binding</keyword>
<organism evidence="5 6">
    <name type="scientific">Prauserella flavalba</name>
    <dbReference type="NCBI Taxonomy" id="1477506"/>
    <lineage>
        <taxon>Bacteria</taxon>
        <taxon>Bacillati</taxon>
        <taxon>Actinomycetota</taxon>
        <taxon>Actinomycetes</taxon>
        <taxon>Pseudonocardiales</taxon>
        <taxon>Pseudonocardiaceae</taxon>
        <taxon>Prauserella</taxon>
    </lineage>
</organism>
<dbReference type="OrthoDB" id="3214436at2"/>
<dbReference type="InterPro" id="IPR036388">
    <property type="entry name" value="WH-like_DNA-bd_sf"/>
</dbReference>
<keyword evidence="3" id="KW-0804">Transcription</keyword>
<accession>A0A318LM32</accession>
<keyword evidence="6" id="KW-1185">Reference proteome</keyword>
<comment type="caution">
    <text evidence="5">The sequence shown here is derived from an EMBL/GenBank/DDBJ whole genome shotgun (WGS) entry which is preliminary data.</text>
</comment>
<evidence type="ECO:0000256" key="2">
    <source>
        <dbReference type="ARBA" id="ARBA00023125"/>
    </source>
</evidence>
<dbReference type="GO" id="GO:0003677">
    <property type="term" value="F:DNA binding"/>
    <property type="evidence" value="ECO:0007669"/>
    <property type="project" value="UniProtKB-KW"/>
</dbReference>
<evidence type="ECO:0000256" key="3">
    <source>
        <dbReference type="ARBA" id="ARBA00023163"/>
    </source>
</evidence>
<evidence type="ECO:0000256" key="1">
    <source>
        <dbReference type="ARBA" id="ARBA00023015"/>
    </source>
</evidence>
<protein>
    <recommendedName>
        <fullName evidence="4">HTH hxlR-type domain-containing protein</fullName>
    </recommendedName>
</protein>
<dbReference type="PROSITE" id="PS51118">
    <property type="entry name" value="HTH_HXLR"/>
    <property type="match status" value="1"/>
</dbReference>
<name>A0A318LM32_9PSEU</name>
<dbReference type="PANTHER" id="PTHR33204:SF37">
    <property type="entry name" value="HTH-TYPE TRANSCRIPTIONAL REGULATOR YODB"/>
    <property type="match status" value="1"/>
</dbReference>
<dbReference type="PANTHER" id="PTHR33204">
    <property type="entry name" value="TRANSCRIPTIONAL REGULATOR, MARR FAMILY"/>
    <property type="match status" value="1"/>
</dbReference>
<proteinExistence type="predicted"/>
<dbReference type="EMBL" id="MASU01000012">
    <property type="protein sequence ID" value="PXY25632.1"/>
    <property type="molecule type" value="Genomic_DNA"/>
</dbReference>
<dbReference type="Proteomes" id="UP000247892">
    <property type="component" value="Unassembled WGS sequence"/>
</dbReference>
<evidence type="ECO:0000313" key="6">
    <source>
        <dbReference type="Proteomes" id="UP000247892"/>
    </source>
</evidence>